<keyword evidence="1" id="KW-0812">Transmembrane</keyword>
<evidence type="ECO:0008006" key="4">
    <source>
        <dbReference type="Google" id="ProtNLM"/>
    </source>
</evidence>
<dbReference type="RefSeq" id="WP_317793539.1">
    <property type="nucleotide sequence ID" value="NZ_AP028461.1"/>
</dbReference>
<feature type="transmembrane region" description="Helical" evidence="1">
    <location>
        <begin position="12"/>
        <end position="31"/>
    </location>
</feature>
<proteinExistence type="predicted"/>
<keyword evidence="3" id="KW-1185">Reference proteome</keyword>
<sequence length="162" mass="17625">MPIWLRLRHETEEATASGIYGLIVGAAVLVASHAATAWRTTIAVVVTLTIYWLAERYARIVAERIHEGHRPTWHTVRHQLTSGWEMVTASILPLLVLGSVRLAGATQETAEIASLMCTTGLLCVAGWWIGAKGRLHPMERVVSTLTAGAFGAALILLKTLLH</sequence>
<keyword evidence="1" id="KW-1133">Transmembrane helix</keyword>
<feature type="transmembrane region" description="Helical" evidence="1">
    <location>
        <begin position="141"/>
        <end position="161"/>
    </location>
</feature>
<reference evidence="3" key="1">
    <citation type="journal article" date="2019" name="Int. J. Syst. Evol. Microbiol.">
        <title>The Global Catalogue of Microorganisms (GCM) 10K type strain sequencing project: providing services to taxonomists for standard genome sequencing and annotation.</title>
        <authorList>
            <consortium name="The Broad Institute Genomics Platform"/>
            <consortium name="The Broad Institute Genome Sequencing Center for Infectious Disease"/>
            <person name="Wu L."/>
            <person name="Ma J."/>
        </authorList>
    </citation>
    <scope>NUCLEOTIDE SEQUENCE [LARGE SCALE GENOMIC DNA]</scope>
    <source>
        <strain evidence="3">CCM 7526</strain>
    </source>
</reference>
<evidence type="ECO:0000313" key="2">
    <source>
        <dbReference type="EMBL" id="MFD1370698.1"/>
    </source>
</evidence>
<accession>A0ABW4AKC3</accession>
<evidence type="ECO:0000313" key="3">
    <source>
        <dbReference type="Proteomes" id="UP001597183"/>
    </source>
</evidence>
<gene>
    <name evidence="2" type="ORF">ACFQ5G_35625</name>
</gene>
<name>A0ABW4AKC3_9ACTN</name>
<feature type="transmembrane region" description="Helical" evidence="1">
    <location>
        <begin position="112"/>
        <end position="129"/>
    </location>
</feature>
<organism evidence="2 3">
    <name type="scientific">Actinoplanes sichuanensis</name>
    <dbReference type="NCBI Taxonomy" id="512349"/>
    <lineage>
        <taxon>Bacteria</taxon>
        <taxon>Bacillati</taxon>
        <taxon>Actinomycetota</taxon>
        <taxon>Actinomycetes</taxon>
        <taxon>Micromonosporales</taxon>
        <taxon>Micromonosporaceae</taxon>
        <taxon>Actinoplanes</taxon>
    </lineage>
</organism>
<keyword evidence="1" id="KW-0472">Membrane</keyword>
<dbReference type="Proteomes" id="UP001597183">
    <property type="component" value="Unassembled WGS sequence"/>
</dbReference>
<feature type="transmembrane region" description="Helical" evidence="1">
    <location>
        <begin position="87"/>
        <end position="106"/>
    </location>
</feature>
<evidence type="ECO:0000256" key="1">
    <source>
        <dbReference type="SAM" id="Phobius"/>
    </source>
</evidence>
<dbReference type="EMBL" id="JBHTMK010000044">
    <property type="protein sequence ID" value="MFD1370698.1"/>
    <property type="molecule type" value="Genomic_DNA"/>
</dbReference>
<comment type="caution">
    <text evidence="2">The sequence shown here is derived from an EMBL/GenBank/DDBJ whole genome shotgun (WGS) entry which is preliminary data.</text>
</comment>
<protein>
    <recommendedName>
        <fullName evidence="4">VIT family protein</fullName>
    </recommendedName>
</protein>